<dbReference type="EMBL" id="CM042882">
    <property type="protein sequence ID" value="KAI4383670.1"/>
    <property type="molecule type" value="Genomic_DNA"/>
</dbReference>
<comment type="caution">
    <text evidence="1">The sequence shown here is derived from an EMBL/GenBank/DDBJ whole genome shotgun (WGS) entry which is preliminary data.</text>
</comment>
<evidence type="ECO:0000313" key="1">
    <source>
        <dbReference type="EMBL" id="KAI4383670.1"/>
    </source>
</evidence>
<sequence>MSRVEHLWERLVRAALRSERTGTDAYGRPVVGIAGNVPSSLANNRDIDEILRAADEIQDEDPNISRILCEHAYSLAQNLDPNSEGRGVLQFKTGLMSVIKQKLAKREGGAIDRSQDIARLQEFYRLYREKNNVVKLREEEMKLRDSAAFSANFSELEKKTVKRKRVFAILKVLRSVLVQLSPELPEDLKRLMDSDEDMTEDLIAYNIIPLDAPSTANRIGNFPEVVAAISALSDFRGLPEVPQDFAIPSARKYDIFDFLHYAFGFQKDNVSNQREHVVHLLANEQSQLVKLEASDPKLHEAAVENVFKKSLDNYSKWCNYLGLQPVWSSFDAVGKEKKLLFVSLYFLIWGEAANIRFLPECLCYIFHHMAREMDEILKQRNAQRANSCVTETGASFLVQVISPLYDVVAAEAMNNGNGKAPHSSWRNYDDFNEFFWSLRCFELSWPWRRNAPFFQKPKPRTKILLKTSGNQRQGKTSFVEHRTFLHLYHSFHRLWIFLIMMFQGLCVLAFNNERFDSKTLRDVLSLGPTFVIMNFMESVLDVIMMYGAYATTRRHAVSRIFLRFMWYGVASVFITFLYVKSLQERNPSDSIFYKVYLIIIIVYGGFQVFLSLLMRIPACHRLTNQCDHWPLIRFVKWMRQERYYVGRGMYERTTDFIKYTLFWLGVLAAKFLFAYFLQIRPLVEPTRIIIGENNLIYSWHDFVSQNNHNALTVASLWGPVVCIYLLDIYVFYTVISAIWGFLLGAHEHLGEIRSLESVHSLFEQFPSAFVETLHVPLQDRALNNSPDQFAQKNKLNAVHFSPFWNEIVKNLREEDYITNQEMELMTMPKNSWKLPLVQWPLFLLASKIFLAKDIAMESRDSDELWERICKDDYMKYAVQECFYSIKYILSDVLDGEGRMWVERLYEDIESRKRNFHVDFQVNKLSLLITRLTAVMGVLKEAETPDLQKGAIKAVLDLYDVLRYDVLSINLRENFDTWNLLSKARTEGRLFSNLKWPTDPELKLQVKRLYSLLTIKDSASNIPKNLEARRRLEFFTNSLFMRMPRAKPVREMMSFSVFTPYYSEVVLYSLSELQKKNEDGISILFYLQKIFPDEWKNFLTRIGRDENAVESDFAESENDIRELRFWASYRGQTLARTVRGMMYYRKALMLQSYLERLSAGDIEAAIPSSDAADTQGFEFSPEARAQADLKFTYVVTCQIYGKQKEEQKPEATDIALLMQKNEALRVAFIDEVETLKDGKVHKDFYSKLVKADINGKDVEIYSIKLPGNPKLGEGKPENQNHAIIFTRGNAVQTIDMNQDNYFEEALKMRNLLEEFHHKHGIRPPTILGVREHVFTGSVSSLASFMSNQESSFVTMGQRVLANPLKVRMHYGHPDVFDRVFHITRGGISKASRVINISEDIYSGFNSTLRQGNITHHEYIQVGKGRDVGLNQIALFEGKVAGGNGEQVLSRDVYRLGRLFDFFRMMSFYFTTVGYYFCTMLTVLTVYIFLYGKTYLALSGIGAQLQDRAGITDNTALTSALNTQFLLQIGIFTAVPMILCFILEQGFLRAVVSFITMQFQLCSVFFTFSLGTRTHYFGRTILHGGAGYQATGRGFVVRHIKFSENYRLYSRSHFVKGLEVVLLLVVYLAYGYNTGGAIGYILLSISSWFMALSWLFAPYLFNPSGFEWQKTVEDFRDWTNWLFYRGGIGVKGAESWEAWWEDELSHIRTFGGRVMETLLSLRFFIFQYGIVYKLQLEGNDTSLTVYGLSWVVFAGLILLFKVFTFSQKVSVNFQLLLRFVQGISFLMAVAGLVAAIVFTNLTAPDIFACILAFIPTGWGILSIAAAWKPMMKRLGLWKSVRSIGRLYDAGMGMLIFIPIALFSWFPFVSTFQTRLMFNQAFSRGLEISLILAGNNPNSGI</sequence>
<proteinExistence type="predicted"/>
<evidence type="ECO:0000313" key="2">
    <source>
        <dbReference type="Proteomes" id="UP001057402"/>
    </source>
</evidence>
<reference evidence="2" key="1">
    <citation type="journal article" date="2023" name="Front. Plant Sci.">
        <title>Chromosomal-level genome assembly of Melastoma candidum provides insights into trichome evolution.</title>
        <authorList>
            <person name="Zhong Y."/>
            <person name="Wu W."/>
            <person name="Sun C."/>
            <person name="Zou P."/>
            <person name="Liu Y."/>
            <person name="Dai S."/>
            <person name="Zhou R."/>
        </authorList>
    </citation>
    <scope>NUCLEOTIDE SEQUENCE [LARGE SCALE GENOMIC DNA]</scope>
</reference>
<protein>
    <submittedName>
        <fullName evidence="1">Uncharacterized protein</fullName>
    </submittedName>
</protein>
<name>A0ACB9RX48_9MYRT</name>
<gene>
    <name evidence="1" type="ORF">MLD38_009479</name>
</gene>
<keyword evidence="2" id="KW-1185">Reference proteome</keyword>
<organism evidence="1 2">
    <name type="scientific">Melastoma candidum</name>
    <dbReference type="NCBI Taxonomy" id="119954"/>
    <lineage>
        <taxon>Eukaryota</taxon>
        <taxon>Viridiplantae</taxon>
        <taxon>Streptophyta</taxon>
        <taxon>Embryophyta</taxon>
        <taxon>Tracheophyta</taxon>
        <taxon>Spermatophyta</taxon>
        <taxon>Magnoliopsida</taxon>
        <taxon>eudicotyledons</taxon>
        <taxon>Gunneridae</taxon>
        <taxon>Pentapetalae</taxon>
        <taxon>rosids</taxon>
        <taxon>malvids</taxon>
        <taxon>Myrtales</taxon>
        <taxon>Melastomataceae</taxon>
        <taxon>Melastomatoideae</taxon>
        <taxon>Melastomateae</taxon>
        <taxon>Melastoma</taxon>
    </lineage>
</organism>
<accession>A0ACB9RX48</accession>
<dbReference type="Proteomes" id="UP001057402">
    <property type="component" value="Chromosome 3"/>
</dbReference>